<evidence type="ECO:0000313" key="2">
    <source>
        <dbReference type="EMBL" id="AXE78817.1"/>
    </source>
</evidence>
<dbReference type="Gene3D" id="1.20.1290.10">
    <property type="entry name" value="AhpD-like"/>
    <property type="match status" value="1"/>
</dbReference>
<organism evidence="2 3">
    <name type="scientific">Streptomyces atratus</name>
    <dbReference type="NCBI Taxonomy" id="1893"/>
    <lineage>
        <taxon>Bacteria</taxon>
        <taxon>Bacillati</taxon>
        <taxon>Actinomycetota</taxon>
        <taxon>Actinomycetes</taxon>
        <taxon>Kitasatosporales</taxon>
        <taxon>Streptomycetaceae</taxon>
        <taxon>Streptomyces</taxon>
    </lineage>
</organism>
<dbReference type="PANTHER" id="PTHR34846:SF7">
    <property type="entry name" value="BLL7811 PROTEIN"/>
    <property type="match status" value="1"/>
</dbReference>
<dbReference type="KEGG" id="sata:C5746_19960"/>
<dbReference type="InterPro" id="IPR003779">
    <property type="entry name" value="CMD-like"/>
</dbReference>
<dbReference type="RefSeq" id="WP_114245381.1">
    <property type="nucleotide sequence ID" value="NZ_CP027306.1"/>
</dbReference>
<dbReference type="Proteomes" id="UP000252698">
    <property type="component" value="Chromosome"/>
</dbReference>
<keyword evidence="2" id="KW-0560">Oxidoreductase</keyword>
<dbReference type="PANTHER" id="PTHR34846">
    <property type="entry name" value="4-CARBOXYMUCONOLACTONE DECARBOXYLASE FAMILY PROTEIN (AFU_ORTHOLOGUE AFUA_6G11590)"/>
    <property type="match status" value="1"/>
</dbReference>
<keyword evidence="2" id="KW-0575">Peroxidase</keyword>
<proteinExistence type="predicted"/>
<dbReference type="AlphaFoldDB" id="A0A2Z5JEQ0"/>
<dbReference type="InterPro" id="IPR029032">
    <property type="entry name" value="AhpD-like"/>
</dbReference>
<evidence type="ECO:0000259" key="1">
    <source>
        <dbReference type="Pfam" id="PF02627"/>
    </source>
</evidence>
<dbReference type="NCBIfam" id="TIGR00778">
    <property type="entry name" value="ahpD_dom"/>
    <property type="match status" value="1"/>
</dbReference>
<dbReference type="GeneID" id="95520720"/>
<reference evidence="2 3" key="1">
    <citation type="journal article" date="2018" name="Front. Microbiol.">
        <title>Genome Sequencing of Streptomyces atratus SCSIOZH16 and Activation Production of Nocardamine via Metabolic Engineering.</title>
        <authorList>
            <person name="Li Y."/>
            <person name="Zhang C."/>
            <person name="Liu C."/>
            <person name="Ju J."/>
            <person name="Ma J."/>
        </authorList>
    </citation>
    <scope>NUCLEOTIDE SEQUENCE [LARGE SCALE GENOMIC DNA]</scope>
    <source>
        <strain evidence="2 3">SCSIO_ZH16</strain>
    </source>
</reference>
<gene>
    <name evidence="2" type="ORF">C5746_19960</name>
</gene>
<accession>A0A2Z5JEQ0</accession>
<protein>
    <submittedName>
        <fullName evidence="2">Alkylhydroperoxidase</fullName>
    </submittedName>
</protein>
<sequence>MQARMQNPAEIIPEALPPLLGLVKAINKGGPAETTLELVGLRVSQINGCTFCVEGHVRNARKAGESDERLFAVSAWRDAPCFTDAERAALALAEASTRLSDRSDPVPDDIWNAAADHFTEKELSALVLSIGLTNLFNRINVTTRQPPGKTW</sequence>
<dbReference type="GO" id="GO:0051920">
    <property type="term" value="F:peroxiredoxin activity"/>
    <property type="evidence" value="ECO:0007669"/>
    <property type="project" value="InterPro"/>
</dbReference>
<dbReference type="SUPFAM" id="SSF69118">
    <property type="entry name" value="AhpD-like"/>
    <property type="match status" value="1"/>
</dbReference>
<dbReference type="Pfam" id="PF02627">
    <property type="entry name" value="CMD"/>
    <property type="match status" value="1"/>
</dbReference>
<dbReference type="EMBL" id="CP027306">
    <property type="protein sequence ID" value="AXE78817.1"/>
    <property type="molecule type" value="Genomic_DNA"/>
</dbReference>
<evidence type="ECO:0000313" key="3">
    <source>
        <dbReference type="Proteomes" id="UP000252698"/>
    </source>
</evidence>
<name>A0A2Z5JEQ0_STRAR</name>
<dbReference type="InterPro" id="IPR004675">
    <property type="entry name" value="AhpD_core"/>
</dbReference>
<feature type="domain" description="Carboxymuconolactone decarboxylase-like" evidence="1">
    <location>
        <begin position="28"/>
        <end position="95"/>
    </location>
</feature>